<dbReference type="EMBL" id="JAFBDQ010000005">
    <property type="protein sequence ID" value="MBM7556401.1"/>
    <property type="molecule type" value="Genomic_DNA"/>
</dbReference>
<name>A0A939BRU6_9FIRM</name>
<dbReference type="Proteomes" id="UP000774000">
    <property type="component" value="Unassembled WGS sequence"/>
</dbReference>
<organism evidence="1 2">
    <name type="scientific">Halanaerobacter jeridensis</name>
    <dbReference type="NCBI Taxonomy" id="706427"/>
    <lineage>
        <taxon>Bacteria</taxon>
        <taxon>Bacillati</taxon>
        <taxon>Bacillota</taxon>
        <taxon>Clostridia</taxon>
        <taxon>Halanaerobiales</taxon>
        <taxon>Halobacteroidaceae</taxon>
        <taxon>Halanaerobacter</taxon>
    </lineage>
</organism>
<sequence length="165" mass="19022">MSEEKISHKELLTFSNLTNLEWEFVNLKAIKEGDEDALGEGIVGANVSTQLNDLLMPEVFAVRDEEGNIKRYIYGEDNNGNYEEQQGLIEMRKQAGIAMEYSEHTKEGEEGDFLKDWEVIYGGDKYKIVEDYLDKRWISVMKEHLKPEDFKLSALGLTEKDFKTS</sequence>
<protein>
    <submittedName>
        <fullName evidence="1">Uncharacterized protein</fullName>
    </submittedName>
</protein>
<gene>
    <name evidence="1" type="ORF">JOC47_001244</name>
</gene>
<dbReference type="RefSeq" id="WP_204701179.1">
    <property type="nucleotide sequence ID" value="NZ_JAFBDQ010000005.1"/>
</dbReference>
<evidence type="ECO:0000313" key="1">
    <source>
        <dbReference type="EMBL" id="MBM7556401.1"/>
    </source>
</evidence>
<reference evidence="1" key="1">
    <citation type="submission" date="2021-01" db="EMBL/GenBank/DDBJ databases">
        <title>Genomic Encyclopedia of Type Strains, Phase IV (KMG-IV): sequencing the most valuable type-strain genomes for metagenomic binning, comparative biology and taxonomic classification.</title>
        <authorList>
            <person name="Goeker M."/>
        </authorList>
    </citation>
    <scope>NUCLEOTIDE SEQUENCE</scope>
    <source>
        <strain evidence="1">DSM 23230</strain>
    </source>
</reference>
<accession>A0A939BRU6</accession>
<evidence type="ECO:0000313" key="2">
    <source>
        <dbReference type="Proteomes" id="UP000774000"/>
    </source>
</evidence>
<keyword evidence="2" id="KW-1185">Reference proteome</keyword>
<comment type="caution">
    <text evidence="1">The sequence shown here is derived from an EMBL/GenBank/DDBJ whole genome shotgun (WGS) entry which is preliminary data.</text>
</comment>
<proteinExistence type="predicted"/>
<dbReference type="AlphaFoldDB" id="A0A939BRU6"/>